<dbReference type="Pfam" id="PF00990">
    <property type="entry name" value="GGDEF"/>
    <property type="match status" value="2"/>
</dbReference>
<name>A0A6C0U051_9GAMM</name>
<dbReference type="InterPro" id="IPR000700">
    <property type="entry name" value="PAS-assoc_C"/>
</dbReference>
<dbReference type="InterPro" id="IPR001789">
    <property type="entry name" value="Sig_transdc_resp-reg_receiver"/>
</dbReference>
<dbReference type="SUPFAM" id="SSF55785">
    <property type="entry name" value="PYP-like sensor domain (PAS domain)"/>
    <property type="match status" value="1"/>
</dbReference>
<evidence type="ECO:0000313" key="7">
    <source>
        <dbReference type="EMBL" id="QIB64347.1"/>
    </source>
</evidence>
<dbReference type="PROSITE" id="PS50113">
    <property type="entry name" value="PAC"/>
    <property type="match status" value="1"/>
</dbReference>
<gene>
    <name evidence="7" type="ORF">G3T16_01925</name>
</gene>
<dbReference type="PROSITE" id="PS50112">
    <property type="entry name" value="PAS"/>
    <property type="match status" value="1"/>
</dbReference>
<dbReference type="RefSeq" id="WP_163493597.1">
    <property type="nucleotide sequence ID" value="NZ_CP048711.1"/>
</dbReference>
<dbReference type="NCBIfam" id="TIGR00254">
    <property type="entry name" value="GGDEF"/>
    <property type="match status" value="2"/>
</dbReference>
<evidence type="ECO:0000259" key="5">
    <source>
        <dbReference type="PROSITE" id="PS50883"/>
    </source>
</evidence>
<dbReference type="InterPro" id="IPR001633">
    <property type="entry name" value="EAL_dom"/>
</dbReference>
<dbReference type="GO" id="GO:0000160">
    <property type="term" value="P:phosphorelay signal transduction system"/>
    <property type="evidence" value="ECO:0007669"/>
    <property type="project" value="InterPro"/>
</dbReference>
<dbReference type="PANTHER" id="PTHR44757">
    <property type="entry name" value="DIGUANYLATE CYCLASE DGCP"/>
    <property type="match status" value="1"/>
</dbReference>
<dbReference type="SUPFAM" id="SSF141868">
    <property type="entry name" value="EAL domain-like"/>
    <property type="match status" value="1"/>
</dbReference>
<feature type="domain" description="PAC" evidence="4">
    <location>
        <begin position="223"/>
        <end position="273"/>
    </location>
</feature>
<dbReference type="InterPro" id="IPR000014">
    <property type="entry name" value="PAS"/>
</dbReference>
<dbReference type="CDD" id="cd00130">
    <property type="entry name" value="PAS"/>
    <property type="match status" value="1"/>
</dbReference>
<organism evidence="7 8">
    <name type="scientific">Kineobactrum salinum</name>
    <dbReference type="NCBI Taxonomy" id="2708301"/>
    <lineage>
        <taxon>Bacteria</taxon>
        <taxon>Pseudomonadati</taxon>
        <taxon>Pseudomonadota</taxon>
        <taxon>Gammaproteobacteria</taxon>
        <taxon>Cellvibrionales</taxon>
        <taxon>Halieaceae</taxon>
        <taxon>Kineobactrum</taxon>
    </lineage>
</organism>
<evidence type="ECO:0000256" key="1">
    <source>
        <dbReference type="PROSITE-ProRule" id="PRU00169"/>
    </source>
</evidence>
<dbReference type="Gene3D" id="3.30.450.20">
    <property type="entry name" value="PAS domain"/>
    <property type="match status" value="1"/>
</dbReference>
<dbReference type="InterPro" id="IPR035919">
    <property type="entry name" value="EAL_sf"/>
</dbReference>
<dbReference type="CDD" id="cd01949">
    <property type="entry name" value="GGDEF"/>
    <property type="match status" value="1"/>
</dbReference>
<dbReference type="InterPro" id="IPR052155">
    <property type="entry name" value="Biofilm_reg_signaling"/>
</dbReference>
<evidence type="ECO:0000259" key="6">
    <source>
        <dbReference type="PROSITE" id="PS50887"/>
    </source>
</evidence>
<feature type="domain" description="PAS" evidence="3">
    <location>
        <begin position="150"/>
        <end position="221"/>
    </location>
</feature>
<dbReference type="SMART" id="SM00267">
    <property type="entry name" value="GGDEF"/>
    <property type="match status" value="1"/>
</dbReference>
<dbReference type="Proteomes" id="UP000477680">
    <property type="component" value="Chromosome"/>
</dbReference>
<proteinExistence type="predicted"/>
<keyword evidence="1" id="KW-0597">Phosphoprotein</keyword>
<dbReference type="Gene3D" id="3.30.70.270">
    <property type="match status" value="1"/>
</dbReference>
<evidence type="ECO:0000313" key="8">
    <source>
        <dbReference type="Proteomes" id="UP000477680"/>
    </source>
</evidence>
<dbReference type="SMART" id="SM00052">
    <property type="entry name" value="EAL"/>
    <property type="match status" value="1"/>
</dbReference>
<dbReference type="InterPro" id="IPR043128">
    <property type="entry name" value="Rev_trsase/Diguanyl_cyclase"/>
</dbReference>
<feature type="domain" description="GGDEF" evidence="6">
    <location>
        <begin position="305"/>
        <end position="453"/>
    </location>
</feature>
<reference evidence="7 8" key="1">
    <citation type="submission" date="2020-02" db="EMBL/GenBank/DDBJ databases">
        <title>Genome sequencing for Kineobactrum sp. M2.</title>
        <authorList>
            <person name="Park S.-J."/>
        </authorList>
    </citation>
    <scope>NUCLEOTIDE SEQUENCE [LARGE SCALE GENOMIC DNA]</scope>
    <source>
        <strain evidence="7 8">M2</strain>
    </source>
</reference>
<dbReference type="InterPro" id="IPR011006">
    <property type="entry name" value="CheY-like_superfamily"/>
</dbReference>
<evidence type="ECO:0000259" key="2">
    <source>
        <dbReference type="PROSITE" id="PS50110"/>
    </source>
</evidence>
<evidence type="ECO:0000259" key="3">
    <source>
        <dbReference type="PROSITE" id="PS50112"/>
    </source>
</evidence>
<dbReference type="NCBIfam" id="TIGR00229">
    <property type="entry name" value="sensory_box"/>
    <property type="match status" value="1"/>
</dbReference>
<dbReference type="PROSITE" id="PS50110">
    <property type="entry name" value="RESPONSE_REGULATORY"/>
    <property type="match status" value="1"/>
</dbReference>
<dbReference type="CDD" id="cd01948">
    <property type="entry name" value="EAL"/>
    <property type="match status" value="1"/>
</dbReference>
<evidence type="ECO:0000259" key="4">
    <source>
        <dbReference type="PROSITE" id="PS50113"/>
    </source>
</evidence>
<keyword evidence="8" id="KW-1185">Reference proteome</keyword>
<feature type="modified residue" description="4-aspartylphosphate" evidence="1">
    <location>
        <position position="72"/>
    </location>
</feature>
<protein>
    <submittedName>
        <fullName evidence="7">EAL domain-containing protein</fullName>
    </submittedName>
</protein>
<dbReference type="PROSITE" id="PS50883">
    <property type="entry name" value="EAL"/>
    <property type="match status" value="1"/>
</dbReference>
<dbReference type="SUPFAM" id="SSF52172">
    <property type="entry name" value="CheY-like"/>
    <property type="match status" value="1"/>
</dbReference>
<dbReference type="Pfam" id="PF00563">
    <property type="entry name" value="EAL"/>
    <property type="match status" value="1"/>
</dbReference>
<dbReference type="InterPro" id="IPR035965">
    <property type="entry name" value="PAS-like_dom_sf"/>
</dbReference>
<dbReference type="InterPro" id="IPR000160">
    <property type="entry name" value="GGDEF_dom"/>
</dbReference>
<dbReference type="SMART" id="SM00448">
    <property type="entry name" value="REC"/>
    <property type="match status" value="1"/>
</dbReference>
<dbReference type="PROSITE" id="PS50887">
    <property type="entry name" value="GGDEF"/>
    <property type="match status" value="1"/>
</dbReference>
<dbReference type="Gene3D" id="3.40.50.2300">
    <property type="match status" value="1"/>
</dbReference>
<dbReference type="AlphaFoldDB" id="A0A6C0U051"/>
<feature type="domain" description="EAL" evidence="5">
    <location>
        <begin position="462"/>
        <end position="715"/>
    </location>
</feature>
<dbReference type="Pfam" id="PF00072">
    <property type="entry name" value="Response_reg"/>
    <property type="match status" value="1"/>
</dbReference>
<dbReference type="SUPFAM" id="SSF55073">
    <property type="entry name" value="Nucleotide cyclase"/>
    <property type="match status" value="1"/>
</dbReference>
<dbReference type="EMBL" id="CP048711">
    <property type="protein sequence ID" value="QIB64347.1"/>
    <property type="molecule type" value="Genomic_DNA"/>
</dbReference>
<sequence>MEFSHSKHGRAADWGHHPLPAGVILAVDDDPGSLLLASEYFGSEGYRVDTALSGDDALARIEQIQPDIILLDIIMPGMDGYEVCRRIRRMPHFKSTPIIILTSLDNSDAEQRAYDIGAWDFVTKPIHWPTLKHRVQFALRASRAMMAERSADRFARVINQSPNEVLIFDSVSLLVLDENVSALRNLGYSKEELKNLSFIQTLHGETPESLESILQQVRLRQQEKFKFQMQRKDGSTYSTEATLLYSVEEDPRVYVAILQDTSEKHRIEEELHRLSFYDELTGLANRRLLEDQAGQLLSMAQRNGHRCAVCILDLDGIRHINDALGPAVGDLLLQQISQRLADVVRRFDLIARDESSSPANSGTQLARFGGDEFVLVLSDFDNPLDPAKAAERILEAVALPCLIQDNQLSLTASMGISLYPDDGDNLDELVQRAHTAMYAAKRAGKNRYSFFTEENNRNLISRMQLEAELRAAIENEEFELHYQPLVDTALQRVTGAECLLRWRHPDGMRFPDQFIPLAEETGLILPIGEWVLRETVAQLNRWADVIGEDFGLSVNISSLQIREQRFLERTRELLKANPIADGHLIFELTESSLIEDVEGTIRWLRDIESLGIRIAIDDFGTGYSSLNYLVRLPVYCIKIDRVFVNNVDHDRDQAAIVLAIFQMARALRIEVVVEGVETREQLATLTAMGSCGIQGWLVSKALPVDRFEQFLQEFPPSELPAPAL</sequence>
<dbReference type="InterPro" id="IPR029787">
    <property type="entry name" value="Nucleotide_cyclase"/>
</dbReference>
<dbReference type="Gene3D" id="3.20.20.450">
    <property type="entry name" value="EAL domain"/>
    <property type="match status" value="1"/>
</dbReference>
<accession>A0A6C0U051</accession>
<feature type="domain" description="Response regulatory" evidence="2">
    <location>
        <begin position="23"/>
        <end position="139"/>
    </location>
</feature>
<dbReference type="KEGG" id="kim:G3T16_01925"/>
<dbReference type="PANTHER" id="PTHR44757:SF2">
    <property type="entry name" value="BIOFILM ARCHITECTURE MAINTENANCE PROTEIN MBAA"/>
    <property type="match status" value="1"/>
</dbReference>
<dbReference type="Pfam" id="PF13426">
    <property type="entry name" value="PAS_9"/>
    <property type="match status" value="1"/>
</dbReference>